<gene>
    <name evidence="2" type="ORF">METZ01_LOCUS221019</name>
</gene>
<name>A0A382G044_9ZZZZ</name>
<keyword evidence="1" id="KW-0472">Membrane</keyword>
<evidence type="ECO:0000313" key="2">
    <source>
        <dbReference type="EMBL" id="SVB68165.1"/>
    </source>
</evidence>
<accession>A0A382G044</accession>
<evidence type="ECO:0000256" key="1">
    <source>
        <dbReference type="SAM" id="Phobius"/>
    </source>
</evidence>
<keyword evidence="1" id="KW-1133">Transmembrane helix</keyword>
<keyword evidence="1" id="KW-0812">Transmembrane</keyword>
<feature type="non-terminal residue" evidence="2">
    <location>
        <position position="1"/>
    </location>
</feature>
<dbReference type="AlphaFoldDB" id="A0A382G044"/>
<protein>
    <submittedName>
        <fullName evidence="2">Uncharacterized protein</fullName>
    </submittedName>
</protein>
<organism evidence="2">
    <name type="scientific">marine metagenome</name>
    <dbReference type="NCBI Taxonomy" id="408172"/>
    <lineage>
        <taxon>unclassified sequences</taxon>
        <taxon>metagenomes</taxon>
        <taxon>ecological metagenomes</taxon>
    </lineage>
</organism>
<feature type="transmembrane region" description="Helical" evidence="1">
    <location>
        <begin position="12"/>
        <end position="36"/>
    </location>
</feature>
<reference evidence="2" key="1">
    <citation type="submission" date="2018-05" db="EMBL/GenBank/DDBJ databases">
        <authorList>
            <person name="Lanie J.A."/>
            <person name="Ng W.-L."/>
            <person name="Kazmierczak K.M."/>
            <person name="Andrzejewski T.M."/>
            <person name="Davidsen T.M."/>
            <person name="Wayne K.J."/>
            <person name="Tettelin H."/>
            <person name="Glass J.I."/>
            <person name="Rusch D."/>
            <person name="Podicherti R."/>
            <person name="Tsui H.-C.T."/>
            <person name="Winkler M.E."/>
        </authorList>
    </citation>
    <scope>NUCLEOTIDE SEQUENCE</scope>
</reference>
<feature type="transmembrane region" description="Helical" evidence="1">
    <location>
        <begin position="48"/>
        <end position="70"/>
    </location>
</feature>
<sequence length="86" mass="9266">RLKAVKDPVAEAGANIGQVLVIGGFVIFYGTLIFFVLKGMLADPDTPLFMKIGLPAIFIGMGILLTSVIIDRIKASKTDPYKDVEI</sequence>
<proteinExistence type="predicted"/>
<dbReference type="EMBL" id="UINC01052627">
    <property type="protein sequence ID" value="SVB68165.1"/>
    <property type="molecule type" value="Genomic_DNA"/>
</dbReference>